<evidence type="ECO:0000313" key="3">
    <source>
        <dbReference type="Proteomes" id="UP000248790"/>
    </source>
</evidence>
<evidence type="ECO:0000313" key="2">
    <source>
        <dbReference type="EMBL" id="RAJ97593.1"/>
    </source>
</evidence>
<sequence length="661" mass="76955">MKLKVNIDYMSLRPFTSEELSDFTVITGFNGSGKTQLINVIANSNSLKVDEPKVIEFSDEVVNILNWKFNELSNLEYNIDTWNQHKYEVFRYWNDTRDIIKDFLNYLYTNEIEIKDAISNRYTNVFKDKTNESISSLISNGYYRGSVRGSSVTPETAIKLLDKYLKENEYIINFIFSVSRTLKRHKIDILDEDFNLLNYESLIFFKYGYDLSAFMYILFTYTYKRRLNSNLYFDKITQGIDNASVSDKEYINRFPSPLSELNELLVSFNFKYKVKDIDFNKFKESSIIVIAIENIANGIEVNMSDLSSGEKILFNFYLSIFINKKYYSNGRFPDLILLDEPDAYLHPAGVEALIKSLNNEIVKKNKTKVILTTHSPTTVALSPDDSIFQLFNDEQSKLIKIDKDEALHILTANIPLLSISYHNHRQVIVESPTDLFYYQLIYNKLVGQLLPELKLYFISNGYGDGNCEQVISLVKSFRASGNTTVFGIIDWDNKNRSEIDENVIIHGFGNRYSLENYILEPIFLFVYFLEIEAYNLHSIFDLSPDYNQFSIGLEENDVLQRFSDHILNLIYKKYPAYKEFDSQRHEIEYANNKHISVPIWYLNPEKGHFLEDILKKSFPVFDSKAFSDTGSIQKKMSIIVGKCFPFVPIDSVKVIRHLIDT</sequence>
<reference evidence="2 3" key="1">
    <citation type="submission" date="2018-06" db="EMBL/GenBank/DDBJ databases">
        <title>Genomic Encyclopedia of Archaeal and Bacterial Type Strains, Phase II (KMG-II): from individual species to whole genera.</title>
        <authorList>
            <person name="Goeker M."/>
        </authorList>
    </citation>
    <scope>NUCLEOTIDE SEQUENCE [LARGE SCALE GENOMIC DNA]</scope>
    <source>
        <strain evidence="2 3">DSM 21851</strain>
    </source>
</reference>
<feature type="domain" description="ATPase AAA-type core" evidence="1">
    <location>
        <begin position="23"/>
        <end position="379"/>
    </location>
</feature>
<dbReference type="GO" id="GO:0005524">
    <property type="term" value="F:ATP binding"/>
    <property type="evidence" value="ECO:0007669"/>
    <property type="project" value="InterPro"/>
</dbReference>
<comment type="caution">
    <text evidence="2">The sequence shown here is derived from an EMBL/GenBank/DDBJ whole genome shotgun (WGS) entry which is preliminary data.</text>
</comment>
<dbReference type="SUPFAM" id="SSF52540">
    <property type="entry name" value="P-loop containing nucleoside triphosphate hydrolases"/>
    <property type="match status" value="1"/>
</dbReference>
<protein>
    <submittedName>
        <fullName evidence="2">Putative AbiEii toxin of type IV toxin-antitoxin system</fullName>
    </submittedName>
</protein>
<dbReference type="InterPro" id="IPR051396">
    <property type="entry name" value="Bact_Antivir_Def_Nuclease"/>
</dbReference>
<dbReference type="PANTHER" id="PTHR43581">
    <property type="entry name" value="ATP/GTP PHOSPHATASE"/>
    <property type="match status" value="1"/>
</dbReference>
<name>A0A327WWS6_LARAB</name>
<organism evidence="2 3">
    <name type="scientific">Larkinella arboricola</name>
    <dbReference type="NCBI Taxonomy" id="643671"/>
    <lineage>
        <taxon>Bacteria</taxon>
        <taxon>Pseudomonadati</taxon>
        <taxon>Bacteroidota</taxon>
        <taxon>Cytophagia</taxon>
        <taxon>Cytophagales</taxon>
        <taxon>Spirosomataceae</taxon>
        <taxon>Larkinella</taxon>
    </lineage>
</organism>
<dbReference type="OrthoDB" id="9805802at2"/>
<dbReference type="AlphaFoldDB" id="A0A327WWS6"/>
<dbReference type="RefSeq" id="WP_111628571.1">
    <property type="nucleotide sequence ID" value="NZ_QLMC01000003.1"/>
</dbReference>
<dbReference type="CDD" id="cd00267">
    <property type="entry name" value="ABC_ATPase"/>
    <property type="match status" value="1"/>
</dbReference>
<evidence type="ECO:0000259" key="1">
    <source>
        <dbReference type="Pfam" id="PF13304"/>
    </source>
</evidence>
<dbReference type="Pfam" id="PF13304">
    <property type="entry name" value="AAA_21"/>
    <property type="match status" value="1"/>
</dbReference>
<dbReference type="Proteomes" id="UP000248790">
    <property type="component" value="Unassembled WGS sequence"/>
</dbReference>
<dbReference type="EMBL" id="QLMC01000003">
    <property type="protein sequence ID" value="RAJ97593.1"/>
    <property type="molecule type" value="Genomic_DNA"/>
</dbReference>
<dbReference type="PANTHER" id="PTHR43581:SF4">
    <property type="entry name" value="ATP_GTP PHOSPHATASE"/>
    <property type="match status" value="1"/>
</dbReference>
<dbReference type="Gene3D" id="3.40.50.300">
    <property type="entry name" value="P-loop containing nucleotide triphosphate hydrolases"/>
    <property type="match status" value="1"/>
</dbReference>
<proteinExistence type="predicted"/>
<keyword evidence="3" id="KW-1185">Reference proteome</keyword>
<accession>A0A327WWS6</accession>
<dbReference type="InterPro" id="IPR003959">
    <property type="entry name" value="ATPase_AAA_core"/>
</dbReference>
<dbReference type="InterPro" id="IPR027417">
    <property type="entry name" value="P-loop_NTPase"/>
</dbReference>
<gene>
    <name evidence="2" type="ORF">LX87_02496</name>
</gene>
<dbReference type="GO" id="GO:0016887">
    <property type="term" value="F:ATP hydrolysis activity"/>
    <property type="evidence" value="ECO:0007669"/>
    <property type="project" value="InterPro"/>
</dbReference>